<evidence type="ECO:0000313" key="2">
    <source>
        <dbReference type="Proteomes" id="UP000078343"/>
    </source>
</evidence>
<gene>
    <name evidence="1" type="ORF">AYL99_11741</name>
</gene>
<dbReference type="AlphaFoldDB" id="A0A178Z3Z1"/>
<keyword evidence="2" id="KW-1185">Reference proteome</keyword>
<proteinExistence type="predicted"/>
<dbReference type="GeneID" id="30015909"/>
<comment type="caution">
    <text evidence="1">The sequence shown here is derived from an EMBL/GenBank/DDBJ whole genome shotgun (WGS) entry which is preliminary data.</text>
</comment>
<accession>A0A178Z3Z1</accession>
<evidence type="ECO:0000313" key="1">
    <source>
        <dbReference type="EMBL" id="OAP54206.1"/>
    </source>
</evidence>
<dbReference type="EMBL" id="LVYI01000015">
    <property type="protein sequence ID" value="OAP54206.1"/>
    <property type="molecule type" value="Genomic_DNA"/>
</dbReference>
<dbReference type="Proteomes" id="UP000078343">
    <property type="component" value="Unassembled WGS sequence"/>
</dbReference>
<reference evidence="1 2" key="1">
    <citation type="submission" date="2016-04" db="EMBL/GenBank/DDBJ databases">
        <title>Draft genome of Fonsecaea erecta CBS 125763.</title>
        <authorList>
            <person name="Weiss V.A."/>
            <person name="Vicente V.A."/>
            <person name="Raittz R.T."/>
            <person name="Moreno L.F."/>
            <person name="De Souza E.M."/>
            <person name="Pedrosa F.O."/>
            <person name="Steffens M.B."/>
            <person name="Faoro H."/>
            <person name="Tadra-Sfeir M.Z."/>
            <person name="Najafzadeh M.J."/>
            <person name="Felipe M.S."/>
            <person name="Teixeira M."/>
            <person name="Sun J."/>
            <person name="Xi L."/>
            <person name="Gomes R."/>
            <person name="De Azevedo C.M."/>
            <person name="Salgado C.G."/>
            <person name="Da Silva M.B."/>
            <person name="Nascimento M.F."/>
            <person name="Queiroz-Telles F."/>
            <person name="Attili D.S."/>
            <person name="Gorbushina A."/>
        </authorList>
    </citation>
    <scope>NUCLEOTIDE SEQUENCE [LARGE SCALE GENOMIC DNA]</scope>
    <source>
        <strain evidence="1 2">CBS 125763</strain>
    </source>
</reference>
<protein>
    <submittedName>
        <fullName evidence="1">Uncharacterized protein</fullName>
    </submittedName>
</protein>
<organism evidence="1 2">
    <name type="scientific">Fonsecaea erecta</name>
    <dbReference type="NCBI Taxonomy" id="1367422"/>
    <lineage>
        <taxon>Eukaryota</taxon>
        <taxon>Fungi</taxon>
        <taxon>Dikarya</taxon>
        <taxon>Ascomycota</taxon>
        <taxon>Pezizomycotina</taxon>
        <taxon>Eurotiomycetes</taxon>
        <taxon>Chaetothyriomycetidae</taxon>
        <taxon>Chaetothyriales</taxon>
        <taxon>Herpotrichiellaceae</taxon>
        <taxon>Fonsecaea</taxon>
    </lineage>
</organism>
<name>A0A178Z3Z1_9EURO</name>
<dbReference type="RefSeq" id="XP_018687573.1">
    <property type="nucleotide sequence ID" value="XM_018843246.1"/>
</dbReference>
<sequence length="107" mass="12207">MVWRSEIDLVDAFPYYWPSGKLLSMTDRLNSCIPALASNRMVSSKIHPCLSIWASTMDSSPDTTTAPDLYWSYGVQHQIDNAGGQFDDSERLTQFKLLLDERESTRE</sequence>